<dbReference type="EMBL" id="JAGTJS010000002">
    <property type="protein sequence ID" value="KAH7273663.1"/>
    <property type="molecule type" value="Genomic_DNA"/>
</dbReference>
<accession>A0A9P9L465</accession>
<comment type="caution">
    <text evidence="2">The sequence shown here is derived from an EMBL/GenBank/DDBJ whole genome shotgun (WGS) entry which is preliminary data.</text>
</comment>
<proteinExistence type="predicted"/>
<evidence type="ECO:0000313" key="3">
    <source>
        <dbReference type="Proteomes" id="UP000736672"/>
    </source>
</evidence>
<dbReference type="Proteomes" id="UP000736672">
    <property type="component" value="Unassembled WGS sequence"/>
</dbReference>
<sequence length="157" mass="17393">MGGPWRDIQGSEWRLRRICHPAGVGRGRLLVALSTAHAQAASEKGWPGSRSTLIEMDEKRALSNQLEGLDETAQGGTEASGTRRQHSSRQCSPFPPHITSPFFPSRNELPDATPNLIFFVMPATAIARTQIPISQHPRPPLPIRRQRTHDPLCPFDC</sequence>
<evidence type="ECO:0000313" key="2">
    <source>
        <dbReference type="EMBL" id="KAH7273663.1"/>
    </source>
</evidence>
<organism evidence="2 3">
    <name type="scientific">Fusarium solani</name>
    <name type="common">Filamentous fungus</name>
    <dbReference type="NCBI Taxonomy" id="169388"/>
    <lineage>
        <taxon>Eukaryota</taxon>
        <taxon>Fungi</taxon>
        <taxon>Dikarya</taxon>
        <taxon>Ascomycota</taxon>
        <taxon>Pezizomycotina</taxon>
        <taxon>Sordariomycetes</taxon>
        <taxon>Hypocreomycetidae</taxon>
        <taxon>Hypocreales</taxon>
        <taxon>Nectriaceae</taxon>
        <taxon>Fusarium</taxon>
        <taxon>Fusarium solani species complex</taxon>
    </lineage>
</organism>
<feature type="region of interest" description="Disordered" evidence="1">
    <location>
        <begin position="60"/>
        <end position="106"/>
    </location>
</feature>
<keyword evidence="3" id="KW-1185">Reference proteome</keyword>
<gene>
    <name evidence="2" type="ORF">B0J15DRAFT_106965</name>
</gene>
<name>A0A9P9L465_FUSSL</name>
<dbReference type="AlphaFoldDB" id="A0A9P9L465"/>
<evidence type="ECO:0000256" key="1">
    <source>
        <dbReference type="SAM" id="MobiDB-lite"/>
    </source>
</evidence>
<reference evidence="2" key="1">
    <citation type="journal article" date="2021" name="Nat. Commun.">
        <title>Genetic determinants of endophytism in the Arabidopsis root mycobiome.</title>
        <authorList>
            <person name="Mesny F."/>
            <person name="Miyauchi S."/>
            <person name="Thiergart T."/>
            <person name="Pickel B."/>
            <person name="Atanasova L."/>
            <person name="Karlsson M."/>
            <person name="Huettel B."/>
            <person name="Barry K.W."/>
            <person name="Haridas S."/>
            <person name="Chen C."/>
            <person name="Bauer D."/>
            <person name="Andreopoulos W."/>
            <person name="Pangilinan J."/>
            <person name="LaButti K."/>
            <person name="Riley R."/>
            <person name="Lipzen A."/>
            <person name="Clum A."/>
            <person name="Drula E."/>
            <person name="Henrissat B."/>
            <person name="Kohler A."/>
            <person name="Grigoriev I.V."/>
            <person name="Martin F.M."/>
            <person name="Hacquard S."/>
        </authorList>
    </citation>
    <scope>NUCLEOTIDE SEQUENCE</scope>
    <source>
        <strain evidence="2">FSSC 5 MPI-SDFR-AT-0091</strain>
    </source>
</reference>
<protein>
    <submittedName>
        <fullName evidence="2">Uncharacterized protein</fullName>
    </submittedName>
</protein>